<accession>A0A5E4WVF3</accession>
<name>A0A5E4WVF3_9BURK</name>
<dbReference type="Proteomes" id="UP000406256">
    <property type="component" value="Unassembled WGS sequence"/>
</dbReference>
<gene>
    <name evidence="2" type="ORF">PAN31108_03471</name>
</gene>
<evidence type="ECO:0000313" key="3">
    <source>
        <dbReference type="Proteomes" id="UP000406256"/>
    </source>
</evidence>
<organism evidence="2 3">
    <name type="scientific">Pandoraea anhela</name>
    <dbReference type="NCBI Taxonomy" id="2508295"/>
    <lineage>
        <taxon>Bacteria</taxon>
        <taxon>Pseudomonadati</taxon>
        <taxon>Pseudomonadota</taxon>
        <taxon>Betaproteobacteria</taxon>
        <taxon>Burkholderiales</taxon>
        <taxon>Burkholderiaceae</taxon>
        <taxon>Pandoraea</taxon>
    </lineage>
</organism>
<evidence type="ECO:0000256" key="1">
    <source>
        <dbReference type="SAM" id="MobiDB-lite"/>
    </source>
</evidence>
<protein>
    <submittedName>
        <fullName evidence="2">Uncharacterized protein</fullName>
    </submittedName>
</protein>
<evidence type="ECO:0000313" key="2">
    <source>
        <dbReference type="EMBL" id="VVE27799.1"/>
    </source>
</evidence>
<reference evidence="2 3" key="1">
    <citation type="submission" date="2019-08" db="EMBL/GenBank/DDBJ databases">
        <authorList>
            <person name="Peeters C."/>
        </authorList>
    </citation>
    <scope>NUCLEOTIDE SEQUENCE [LARGE SCALE GENOMIC DNA]</scope>
    <source>
        <strain evidence="2 3">LMG 31108</strain>
    </source>
</reference>
<dbReference type="AlphaFoldDB" id="A0A5E4WVF3"/>
<feature type="region of interest" description="Disordered" evidence="1">
    <location>
        <begin position="1"/>
        <end position="30"/>
    </location>
</feature>
<dbReference type="EMBL" id="CABPSB010000013">
    <property type="protein sequence ID" value="VVE27799.1"/>
    <property type="molecule type" value="Genomic_DNA"/>
</dbReference>
<proteinExistence type="predicted"/>
<keyword evidence="3" id="KW-1185">Reference proteome</keyword>
<sequence length="209" mass="23177">MVRRSSPGHRPSTSSYGSRGNGCPVRRQGTGRGEVFQSGVDCTAGLPGWATFCSAGLISRIKSLFGADFRQRFLTPPSPVPRRRSMRARWRSVCRRGRPITRALRHESFRKPAAPRRMRATDGRKLVRIQRGRATVTRHPHGKSDLAVGLIDLVFGARNPRRPCMTRTRCLPRAASPASFPLGDFPVDGSPRSWCARPACCRPASLRFA</sequence>